<keyword evidence="3" id="KW-1185">Reference proteome</keyword>
<dbReference type="InterPro" id="IPR046200">
    <property type="entry name" value="DUF6233"/>
</dbReference>
<sequence>MDQSVVGLGVPLTDAHGASEDTAGREEQVGGEQPLSRLDALRFARRVVEQQAVRQLELIDRWIAEEERREAERRRGEQMRPAPADWLIQHGLNQANVDAVHVGGCWAAKKSGRCRPATREQALDALRNQVPPCVHCQPDHSLRHRLKRERPGQHAGRG</sequence>
<reference evidence="2 3" key="1">
    <citation type="submission" date="2024-10" db="EMBL/GenBank/DDBJ databases">
        <title>The Natural Products Discovery Center: Release of the First 8490 Sequenced Strains for Exploring Actinobacteria Biosynthetic Diversity.</title>
        <authorList>
            <person name="Kalkreuter E."/>
            <person name="Kautsar S.A."/>
            <person name="Yang D."/>
            <person name="Bader C.D."/>
            <person name="Teijaro C.N."/>
            <person name="Fluegel L."/>
            <person name="Davis C.M."/>
            <person name="Simpson J.R."/>
            <person name="Lauterbach L."/>
            <person name="Steele A.D."/>
            <person name="Gui C."/>
            <person name="Meng S."/>
            <person name="Li G."/>
            <person name="Viehrig K."/>
            <person name="Ye F."/>
            <person name="Su P."/>
            <person name="Kiefer A.F."/>
            <person name="Nichols A."/>
            <person name="Cepeda A.J."/>
            <person name="Yan W."/>
            <person name="Fan B."/>
            <person name="Jiang Y."/>
            <person name="Adhikari A."/>
            <person name="Zheng C.-J."/>
            <person name="Schuster L."/>
            <person name="Cowan T.M."/>
            <person name="Smanski M.J."/>
            <person name="Chevrette M.G."/>
            <person name="De Carvalho L.P.S."/>
            <person name="Shen B."/>
        </authorList>
    </citation>
    <scope>NUCLEOTIDE SEQUENCE [LARGE SCALE GENOMIC DNA]</scope>
    <source>
        <strain evidence="2 3">NPDC020295</strain>
    </source>
</reference>
<protein>
    <submittedName>
        <fullName evidence="2">DUF6233 domain-containing protein</fullName>
    </submittedName>
</protein>
<accession>A0ABW7VN61</accession>
<evidence type="ECO:0000313" key="3">
    <source>
        <dbReference type="Proteomes" id="UP001611397"/>
    </source>
</evidence>
<dbReference type="Proteomes" id="UP001611397">
    <property type="component" value="Unassembled WGS sequence"/>
</dbReference>
<dbReference type="Pfam" id="PF19746">
    <property type="entry name" value="DUF6233"/>
    <property type="match status" value="1"/>
</dbReference>
<feature type="region of interest" description="Disordered" evidence="1">
    <location>
        <begin position="1"/>
        <end position="32"/>
    </location>
</feature>
<dbReference type="RefSeq" id="WP_341846326.1">
    <property type="nucleotide sequence ID" value="NZ_JBIRUT010000032.1"/>
</dbReference>
<organism evidence="2 3">
    <name type="scientific">Streptomyces olivaceoviridis</name>
    <name type="common">Streptomyces corchorusii</name>
    <dbReference type="NCBI Taxonomy" id="1921"/>
    <lineage>
        <taxon>Bacteria</taxon>
        <taxon>Bacillati</taxon>
        <taxon>Actinomycetota</taxon>
        <taxon>Actinomycetes</taxon>
        <taxon>Kitasatosporales</taxon>
        <taxon>Streptomycetaceae</taxon>
        <taxon>Streptomyces</taxon>
    </lineage>
</organism>
<evidence type="ECO:0000313" key="2">
    <source>
        <dbReference type="EMBL" id="MFI2162794.1"/>
    </source>
</evidence>
<comment type="caution">
    <text evidence="2">The sequence shown here is derived from an EMBL/GenBank/DDBJ whole genome shotgun (WGS) entry which is preliminary data.</text>
</comment>
<name>A0ABW7VN61_STROI</name>
<evidence type="ECO:0000256" key="1">
    <source>
        <dbReference type="SAM" id="MobiDB-lite"/>
    </source>
</evidence>
<gene>
    <name evidence="2" type="ORF">ACH49L_45585</name>
</gene>
<proteinExistence type="predicted"/>
<dbReference type="EMBL" id="JBIRWM010000046">
    <property type="protein sequence ID" value="MFI2162794.1"/>
    <property type="molecule type" value="Genomic_DNA"/>
</dbReference>
<feature type="compositionally biased region" description="Basic and acidic residues" evidence="1">
    <location>
        <begin position="17"/>
        <end position="28"/>
    </location>
</feature>